<name>A0ABQ1CV74_STRDI</name>
<evidence type="ECO:0000256" key="4">
    <source>
        <dbReference type="ARBA" id="ARBA00022729"/>
    </source>
</evidence>
<dbReference type="InterPro" id="IPR030678">
    <property type="entry name" value="Peptide/Ni-bd"/>
</dbReference>
<evidence type="ECO:0000256" key="6">
    <source>
        <dbReference type="SAM" id="Phobius"/>
    </source>
</evidence>
<evidence type="ECO:0000256" key="5">
    <source>
        <dbReference type="SAM" id="MobiDB-lite"/>
    </source>
</evidence>
<feature type="domain" description="Solute-binding protein family 5" evidence="7">
    <location>
        <begin position="71"/>
        <end position="444"/>
    </location>
</feature>
<dbReference type="Gene3D" id="3.10.105.10">
    <property type="entry name" value="Dipeptide-binding Protein, Domain 3"/>
    <property type="match status" value="1"/>
</dbReference>
<evidence type="ECO:0000256" key="2">
    <source>
        <dbReference type="ARBA" id="ARBA00005695"/>
    </source>
</evidence>
<dbReference type="PANTHER" id="PTHR30290">
    <property type="entry name" value="PERIPLASMIC BINDING COMPONENT OF ABC TRANSPORTER"/>
    <property type="match status" value="1"/>
</dbReference>
<organism evidence="8 9">
    <name type="scientific">Streptomyces diastaticus subsp. diastaticus</name>
    <dbReference type="NCBI Taxonomy" id="68040"/>
    <lineage>
        <taxon>Bacteria</taxon>
        <taxon>Bacillati</taxon>
        <taxon>Actinomycetota</taxon>
        <taxon>Actinomycetes</taxon>
        <taxon>Kitasatosporales</taxon>
        <taxon>Streptomycetaceae</taxon>
        <taxon>Streptomyces</taxon>
        <taxon>Streptomyces diastaticus group</taxon>
    </lineage>
</organism>
<dbReference type="EMBL" id="BLLN01000005">
    <property type="protein sequence ID" value="GFH74215.1"/>
    <property type="molecule type" value="Genomic_DNA"/>
</dbReference>
<keyword evidence="9" id="KW-1185">Reference proteome</keyword>
<dbReference type="InterPro" id="IPR039424">
    <property type="entry name" value="SBP_5"/>
</dbReference>
<proteinExistence type="inferred from homology"/>
<keyword evidence="6" id="KW-0812">Transmembrane</keyword>
<comment type="caution">
    <text evidence="8">The sequence shown here is derived from an EMBL/GenBank/DDBJ whole genome shotgun (WGS) entry which is preliminary data.</text>
</comment>
<evidence type="ECO:0000313" key="9">
    <source>
        <dbReference type="Proteomes" id="UP000472710"/>
    </source>
</evidence>
<protein>
    <submittedName>
        <fullName evidence="8">ABC transporter substrate-binding protein</fullName>
    </submittedName>
</protein>
<accession>A0ABQ1CV74</accession>
<dbReference type="InterPro" id="IPR000914">
    <property type="entry name" value="SBP_5_dom"/>
</dbReference>
<dbReference type="Proteomes" id="UP000472710">
    <property type="component" value="Unassembled WGS sequence"/>
</dbReference>
<evidence type="ECO:0000313" key="8">
    <source>
        <dbReference type="EMBL" id="GFH74215.1"/>
    </source>
</evidence>
<dbReference type="Pfam" id="PF00496">
    <property type="entry name" value="SBP_bac_5"/>
    <property type="match status" value="1"/>
</dbReference>
<comment type="subcellular location">
    <subcellularLocation>
        <location evidence="1">Cell envelope</location>
    </subcellularLocation>
</comment>
<keyword evidence="6" id="KW-0472">Membrane</keyword>
<dbReference type="CDD" id="cd08513">
    <property type="entry name" value="PBP2_thermophilic_Hb8_like"/>
    <property type="match status" value="1"/>
</dbReference>
<reference evidence="8 9" key="1">
    <citation type="submission" date="2020-02" db="EMBL/GenBank/DDBJ databases">
        <title>Whole genome shotgun sequence of Streptomyces diastaticus subsp. diastaticus NBRC 13412.</title>
        <authorList>
            <person name="Ichikawa N."/>
            <person name="Komaki H."/>
            <person name="Tamura T."/>
        </authorList>
    </citation>
    <scope>NUCLEOTIDE SEQUENCE [LARGE SCALE GENOMIC DNA]</scope>
    <source>
        <strain evidence="8 9">NBRC 13412</strain>
    </source>
</reference>
<evidence type="ECO:0000259" key="7">
    <source>
        <dbReference type="Pfam" id="PF00496"/>
    </source>
</evidence>
<dbReference type="PIRSF" id="PIRSF002741">
    <property type="entry name" value="MppA"/>
    <property type="match status" value="1"/>
</dbReference>
<keyword evidence="4" id="KW-0732">Signal</keyword>
<feature type="transmembrane region" description="Helical" evidence="6">
    <location>
        <begin position="565"/>
        <end position="585"/>
    </location>
</feature>
<evidence type="ECO:0000256" key="3">
    <source>
        <dbReference type="ARBA" id="ARBA00022448"/>
    </source>
</evidence>
<feature type="region of interest" description="Disordered" evidence="5">
    <location>
        <begin position="1"/>
        <end position="23"/>
    </location>
</feature>
<evidence type="ECO:0000256" key="1">
    <source>
        <dbReference type="ARBA" id="ARBA00004196"/>
    </source>
</evidence>
<dbReference type="Gene3D" id="3.40.190.10">
    <property type="entry name" value="Periplasmic binding protein-like II"/>
    <property type="match status" value="1"/>
</dbReference>
<dbReference type="SUPFAM" id="SSF53850">
    <property type="entry name" value="Periplasmic binding protein-like II"/>
    <property type="match status" value="1"/>
</dbReference>
<keyword evidence="3" id="KW-0813">Transport</keyword>
<sequence>MSLTAGLATPLNPAPHEARADDGGKKTLTVAVAQSVDSLSPFLAQSLVSTSIHRLMYDFLTNYSAKDNSTVPAMATEWESSEDKLTWTFEIRDDAQWSDGEKVTAEDAAWTFNTMMEDGAAATANGSFTNNFKKVTAPSADKLVVELKKPQATMTALDVPIVPRHVWEKVDDFSKFNNDQDFPIVGNGPFVLTEYKRDSYVKLTANKDYWRGAPKFDELVFRYYKDQDAAVAALRKGEVSFAAGSPNLTPAQAASLAKTDGIKVNEGPGRRFFALAVNPGARTKDGEEFGDGHPALKDAKVREALFTAVDRKTIVDRVFQGKAVEGEGYVPPRFGDYFWKPSAGQKRAYDPAKAAKLLDDAGYEKNADGKRAGKDGEPLDFRILCHATDPNDKAVGKYLQEWWGELGIGLKVDCRDNVSDPWSAGEYDLAFDGWSVNPDPDFVLGIHTCAALPDKPKESSSTDNFICDKEFDKLYGQQLAEYDPAKRADLVKQMQSRLYDSGYMNVLAYPNAVEAYRSDQIESITTMPEDAGNIYGQDGYWSWWSAVPADDGTASEGSGGVSTGAVAGIGAAAVLVIGAAVLFAVRRRATSEDRE</sequence>
<keyword evidence="6" id="KW-1133">Transmembrane helix</keyword>
<comment type="similarity">
    <text evidence="2">Belongs to the bacterial solute-binding protein 5 family.</text>
</comment>
<gene>
    <name evidence="8" type="ORF">Sdia_49830</name>
</gene>
<dbReference type="PANTHER" id="PTHR30290:SF10">
    <property type="entry name" value="PERIPLASMIC OLIGOPEPTIDE-BINDING PROTEIN-RELATED"/>
    <property type="match status" value="1"/>
</dbReference>